<dbReference type="AlphaFoldDB" id="A0A0U1NJW2"/>
<evidence type="ECO:0000313" key="5">
    <source>
        <dbReference type="Proteomes" id="UP000048949"/>
    </source>
</evidence>
<reference evidence="4 5" key="1">
    <citation type="submission" date="2015-04" db="EMBL/GenBank/DDBJ databases">
        <authorList>
            <person name="Syromyatnikov M.Y."/>
            <person name="Popov V.N."/>
        </authorList>
    </citation>
    <scope>NUCLEOTIDE SEQUENCE [LARGE SCALE GENOMIC DNA]</scope>
    <source>
        <strain evidence="4 5">CECT 5292</strain>
    </source>
</reference>
<dbReference type="InterPro" id="IPR002477">
    <property type="entry name" value="Peptidoglycan-bd-like"/>
</dbReference>
<protein>
    <submittedName>
        <fullName evidence="4">His-Xaa-Ser repeat protein HxsA</fullName>
    </submittedName>
</protein>
<sequence>MRPITMRPITAACFFACSTALTAPLPALAQQTISGQTAPAAQVTPQESSWIQIEAQSTLLGAQDRIRDYGQTFPNVAGFDLGSGWYGILLGPYTAEDARAALRQLRRDGLVPRDSFVQFSSRLKQQFFPIDAQFAETAPAAPATTPKVSEPAPTQAPAVTPTLETAELTPIPKVYIPDETRAEAQRSERLLSRDDKKELQRALAWAGVYAAAIDGSYGRGTRGAMRAWQAQQGFDETGILTTGERAILLEQFNAVFDGLGLEVVREAKAGIEMLVPTNIVSFDAYAPPFARFTASGDIEQAQLLMISQDGAEPELRGLYDIMQTLEIVPSEGARQIRDDTFEMEGIGDDFISYTFAETKRAKIKGFTLIWPAGDEPRRARIVQRLKDSFTPIEGVLDPTLGDPAEQAIDLVAGLEIRQPLRAGSGFFIDDQGTVLTHAANVAGCGRISLNDRYTATVANPSATGTGELAVLTPIEPLAPASYAQLTGEPIRLGQSVAVAGYPYGGVLRAATLTFGTLQDLRGLQGEADLSRLSMLAAGGDIGGPVVANNNAVIGMLAPRQSPSAQALPADVQFAINSSTLVDLANAADVTIEAPNSTAGRLSPEELTLQAREFTVLVQCWE</sequence>
<dbReference type="InterPro" id="IPR009003">
    <property type="entry name" value="Peptidase_S1_PA"/>
</dbReference>
<dbReference type="Pfam" id="PF13365">
    <property type="entry name" value="Trypsin_2"/>
    <property type="match status" value="1"/>
</dbReference>
<accession>A0A0U1NJW2</accession>
<name>A0A0U1NJW2_9RHOB</name>
<dbReference type="InterPro" id="IPR036366">
    <property type="entry name" value="PGBDSf"/>
</dbReference>
<dbReference type="SUPFAM" id="SSF47090">
    <property type="entry name" value="PGBD-like"/>
    <property type="match status" value="1"/>
</dbReference>
<feature type="chain" id="PRO_5006712204" evidence="2">
    <location>
        <begin position="30"/>
        <end position="621"/>
    </location>
</feature>
<dbReference type="EMBL" id="CVQV01000004">
    <property type="protein sequence ID" value="CRK74829.1"/>
    <property type="molecule type" value="Genomic_DNA"/>
</dbReference>
<keyword evidence="5" id="KW-1185">Reference proteome</keyword>
<dbReference type="InterPro" id="IPR036365">
    <property type="entry name" value="PGBD-like_sf"/>
</dbReference>
<gene>
    <name evidence="4" type="ORF">NIG5292_00868</name>
</gene>
<evidence type="ECO:0000256" key="1">
    <source>
        <dbReference type="SAM" id="MobiDB-lite"/>
    </source>
</evidence>
<evidence type="ECO:0000259" key="3">
    <source>
        <dbReference type="Pfam" id="PF01471"/>
    </source>
</evidence>
<dbReference type="Pfam" id="PF01471">
    <property type="entry name" value="PG_binding_1"/>
    <property type="match status" value="1"/>
</dbReference>
<feature type="region of interest" description="Disordered" evidence="1">
    <location>
        <begin position="138"/>
        <end position="160"/>
    </location>
</feature>
<evidence type="ECO:0000313" key="4">
    <source>
        <dbReference type="EMBL" id="CRK74829.1"/>
    </source>
</evidence>
<keyword evidence="2" id="KW-0732">Signal</keyword>
<proteinExistence type="predicted"/>
<feature type="domain" description="Peptidoglycan binding-like" evidence="3">
    <location>
        <begin position="193"/>
        <end position="243"/>
    </location>
</feature>
<dbReference type="STRING" id="282199.GCA_001049735_00868"/>
<organism evidence="4 5">
    <name type="scientific">Nereida ignava</name>
    <dbReference type="NCBI Taxonomy" id="282199"/>
    <lineage>
        <taxon>Bacteria</taxon>
        <taxon>Pseudomonadati</taxon>
        <taxon>Pseudomonadota</taxon>
        <taxon>Alphaproteobacteria</taxon>
        <taxon>Rhodobacterales</taxon>
        <taxon>Roseobacteraceae</taxon>
        <taxon>Nereida</taxon>
    </lineage>
</organism>
<feature type="signal peptide" evidence="2">
    <location>
        <begin position="1"/>
        <end position="29"/>
    </location>
</feature>
<evidence type="ECO:0000256" key="2">
    <source>
        <dbReference type="SAM" id="SignalP"/>
    </source>
</evidence>
<dbReference type="Gene3D" id="2.40.10.120">
    <property type="match status" value="1"/>
</dbReference>
<dbReference type="RefSeq" id="WP_233488169.1">
    <property type="nucleotide sequence ID" value="NZ_CVPC01000004.1"/>
</dbReference>
<dbReference type="SUPFAM" id="SSF50494">
    <property type="entry name" value="Trypsin-like serine proteases"/>
    <property type="match status" value="1"/>
</dbReference>
<dbReference type="Proteomes" id="UP000048949">
    <property type="component" value="Unassembled WGS sequence"/>
</dbReference>
<dbReference type="Gene3D" id="1.10.101.10">
    <property type="entry name" value="PGBD-like superfamily/PGBD"/>
    <property type="match status" value="1"/>
</dbReference>